<evidence type="ECO:0000256" key="5">
    <source>
        <dbReference type="ARBA" id="ARBA00022695"/>
    </source>
</evidence>
<dbReference type="SUPFAM" id="SSF53098">
    <property type="entry name" value="Ribonuclease H-like"/>
    <property type="match status" value="1"/>
</dbReference>
<evidence type="ECO:0000256" key="3">
    <source>
        <dbReference type="ARBA" id="ARBA00012417"/>
    </source>
</evidence>
<protein>
    <recommendedName>
        <fullName evidence="3">DNA-directed DNA polymerase</fullName>
        <ecNumber evidence="3">2.7.7.7</ecNumber>
    </recommendedName>
</protein>
<name>B0FDT5_9ABAC</name>
<dbReference type="Gene3D" id="3.90.1600.10">
    <property type="entry name" value="Palm domain of DNA polymerase"/>
    <property type="match status" value="1"/>
</dbReference>
<keyword evidence="4" id="KW-0808">Transferase</keyword>
<feature type="domain" description="DNA-directed DNA polymerase family B multifunctional" evidence="11">
    <location>
        <begin position="571"/>
        <end position="931"/>
    </location>
</feature>
<dbReference type="KEGG" id="vg:5850482"/>
<dbReference type="InterPro" id="IPR006133">
    <property type="entry name" value="DNA-dir_DNA_pol_B_exonuc"/>
</dbReference>
<dbReference type="GO" id="GO:0039693">
    <property type="term" value="P:viral DNA genome replication"/>
    <property type="evidence" value="ECO:0007669"/>
    <property type="project" value="UniProtKB-KW"/>
</dbReference>
<comment type="similarity">
    <text evidence="2">Belongs to the DNA polymerase type-B family.</text>
</comment>
<dbReference type="InterPro" id="IPR006172">
    <property type="entry name" value="DNA-dir_DNA_pol_B"/>
</dbReference>
<evidence type="ECO:0000259" key="11">
    <source>
        <dbReference type="Pfam" id="PF00136"/>
    </source>
</evidence>
<keyword evidence="7" id="KW-0235">DNA replication</keyword>
<evidence type="ECO:0000256" key="6">
    <source>
        <dbReference type="ARBA" id="ARBA00022932"/>
    </source>
</evidence>
<dbReference type="RefSeq" id="YP_001650977.1">
    <property type="nucleotide sequence ID" value="NC_010276.1"/>
</dbReference>
<sequence length="1072" mass="123380">MADCDRNMTTPTTSADCNINLMKWEHVKRLLSRNHRSGVMNVSPTDVFRITKMAYRNNYLLVFLTGYLSDDAHRVFQGYVEVKCDLYSYQFCYNNHVFDKCRNSCKSYKAFVMPGVRNVQMDRFNVIKFKCTSNDLQSTSSGGGVFNLTNSYRSDTTIWKKKPLDYFLRDVNRVHMQTDLKEGQYVRFTSKQTFVNHRLKCNSCVSDLHKRLFEIVPVEKLTRKIVPVVVCFDIETHSNGQKFSNSLENHIMSISMVMRRDDTDTKLCLYYLANKNEDDVPKDGVESLTPGIAAIRFDTELDMLSAFFELWPLLNADYVLDYNGDKFDLPFILDRVKYLKAPIKGYGASAKRVKTSAGGDDCTKIRRYDLQPIDIETQVLHDKFGNKVNNHLFTYYVHVDLYQFLSSDSDYKNLENYQLNTVAEHYLKRTKVDLSIAEMLRLYNANCVKKMIEYNIQDSVLPIDLLLKLEIMDFLYTQCMLLYLCTDDLLSNISHKISVVFFNLCLTNTTTNSEGAETLDPFIFNKNDLSITSGRQSSGVIDLSSLKRKPVPRSTVPADAVKLCSTRPVCNYKGGKVLSPRSGLKTWVVTLDFNSLYPTIMMYEGVCFSNLFITDDNCVYLHKNMDAINPKLLRNLMTLRQKYKNMRDMHPVGSFVYNLYDTLQNAVKRIANSIYGYFGIYFKVLANYVTKMGRTKLIEAVKLIEAMSDDADIKREHNLSTIKFKVIYGDTDSSFIQVDFDENEIAPHLRFETIKNIIQNGVLARLNGSWDGKGYKMALENVMSSLILLKKKKYCYLNSEGRIKYKGWLIKKDMPLFMRKTFRAVVDSFLYGHSVACGLHMMHTLMMQYYKEFGRERDRLIDYSFSMSYNENSTTAKKNKKKEATSSESKPAVVTIAKHCRELLLQSGVKSLPGIGDRIPFLLVDIKGKITQKTYPLALFDPSNPTIRVSWIKHMNILCNFMNELIQVFGDDMPELQHYFTKICSLYMSAQMHDVKYPALAAAPKTSNKSKSKKQTLSDGSDNSDEDHDTDVECDDGECDSDRTFRRFKMYVRKPAAAQYNTKNCVVCNKMC</sequence>
<dbReference type="EC" id="2.7.7.7" evidence="3"/>
<dbReference type="GO" id="GO:0006261">
    <property type="term" value="P:DNA-templated DNA replication"/>
    <property type="evidence" value="ECO:0007669"/>
    <property type="project" value="TreeGrafter"/>
</dbReference>
<evidence type="ECO:0000256" key="10">
    <source>
        <dbReference type="SAM" id="MobiDB-lite"/>
    </source>
</evidence>
<feature type="region of interest" description="Disordered" evidence="10">
    <location>
        <begin position="1008"/>
        <end position="1037"/>
    </location>
</feature>
<keyword evidence="8" id="KW-0238">DNA-binding</keyword>
<dbReference type="Pfam" id="PF00136">
    <property type="entry name" value="DNA_pol_B"/>
    <property type="match status" value="1"/>
</dbReference>
<dbReference type="Gene3D" id="3.30.420.10">
    <property type="entry name" value="Ribonuclease H-like superfamily/Ribonuclease H"/>
    <property type="match status" value="1"/>
</dbReference>
<dbReference type="InterPro" id="IPR023211">
    <property type="entry name" value="DNA_pol_palm_dom_sf"/>
</dbReference>
<dbReference type="PANTHER" id="PTHR10322:SF23">
    <property type="entry name" value="DNA POLYMERASE DELTA CATALYTIC SUBUNIT"/>
    <property type="match status" value="1"/>
</dbReference>
<keyword evidence="5" id="KW-0548">Nucleotidyltransferase</keyword>
<gene>
    <name evidence="13" type="primary">DNA-poly</name>
</gene>
<feature type="domain" description="DNA-directed DNA polymerase family B exonuclease" evidence="12">
    <location>
        <begin position="169"/>
        <end position="422"/>
    </location>
</feature>
<keyword evidence="7" id="KW-1194">Viral DNA replication</keyword>
<dbReference type="InterPro" id="IPR012337">
    <property type="entry name" value="RNaseH-like_sf"/>
</dbReference>
<dbReference type="GO" id="GO:0000166">
    <property type="term" value="F:nucleotide binding"/>
    <property type="evidence" value="ECO:0007669"/>
    <property type="project" value="InterPro"/>
</dbReference>
<dbReference type="PANTHER" id="PTHR10322">
    <property type="entry name" value="DNA POLYMERASE CATALYTIC SUBUNIT"/>
    <property type="match status" value="1"/>
</dbReference>
<dbReference type="SUPFAM" id="SSF56672">
    <property type="entry name" value="DNA/RNA polymerases"/>
    <property type="match status" value="1"/>
</dbReference>
<organism evidence="13 14">
    <name type="scientific">Orgyia leucostigma nucleopolyhedrovirus</name>
    <dbReference type="NCBI Taxonomy" id="490711"/>
    <lineage>
        <taxon>Viruses</taxon>
        <taxon>Viruses incertae sedis</taxon>
        <taxon>Naldaviricetes</taxon>
        <taxon>Lefavirales</taxon>
        <taxon>Baculoviridae</taxon>
        <taxon>Alphabaculovirus</taxon>
        <taxon>Alphabaculovirus orleucostigmae</taxon>
    </lineage>
</organism>
<comment type="catalytic activity">
    <reaction evidence="9">
        <text>DNA(n) + a 2'-deoxyribonucleoside 5'-triphosphate = DNA(n+1) + diphosphate</text>
        <dbReference type="Rhea" id="RHEA:22508"/>
        <dbReference type="Rhea" id="RHEA-COMP:17339"/>
        <dbReference type="Rhea" id="RHEA-COMP:17340"/>
        <dbReference type="ChEBI" id="CHEBI:33019"/>
        <dbReference type="ChEBI" id="CHEBI:61560"/>
        <dbReference type="ChEBI" id="CHEBI:173112"/>
        <dbReference type="EC" id="2.7.7.7"/>
    </reaction>
</comment>
<comment type="function">
    <text evidence="1">Replicates the viral genome, host DNA polymerases cannot substitute for the viral enzyme in this process.</text>
</comment>
<evidence type="ECO:0000313" key="13">
    <source>
        <dbReference type="EMBL" id="ABY65793.1"/>
    </source>
</evidence>
<evidence type="ECO:0000256" key="8">
    <source>
        <dbReference type="ARBA" id="ARBA00023125"/>
    </source>
</evidence>
<accession>B0FDT5</accession>
<evidence type="ECO:0000313" key="14">
    <source>
        <dbReference type="Proteomes" id="UP000203316"/>
    </source>
</evidence>
<keyword evidence="6" id="KW-0239">DNA-directed DNA polymerase</keyword>
<dbReference type="InterPro" id="IPR036397">
    <property type="entry name" value="RNaseH_sf"/>
</dbReference>
<keyword evidence="14" id="KW-1185">Reference proteome</keyword>
<dbReference type="PRINTS" id="PR00106">
    <property type="entry name" value="DNAPOLB"/>
</dbReference>
<dbReference type="InterPro" id="IPR006134">
    <property type="entry name" value="DNA-dir_DNA_pol_B_multi_dom"/>
</dbReference>
<proteinExistence type="inferred from homology"/>
<reference evidence="13 14" key="1">
    <citation type="submission" date="2007-11" db="EMBL/GenBank/DDBJ databases">
        <title>Sequence and organization of Orgyia leucostigma nucleopolyhedrovirus genome.</title>
        <authorList>
            <person name="Eveleigh R.J.M."/>
            <person name="Lapointe R."/>
            <person name="Graham R.I."/>
            <person name="Lauzon H.A.M."/>
            <person name="Pavlik L."/>
            <person name="Arif B.M."/>
            <person name="Lucarotti C.J."/>
        </authorList>
    </citation>
    <scope>NUCLEOTIDE SEQUENCE [LARGE SCALE GENOMIC DNA]</scope>
    <source>
        <strain evidence="13">CFS-77</strain>
    </source>
</reference>
<dbReference type="GeneID" id="5850482"/>
<dbReference type="Pfam" id="PF03104">
    <property type="entry name" value="DNA_pol_B_exo1"/>
    <property type="match status" value="1"/>
</dbReference>
<dbReference type="Proteomes" id="UP000203316">
    <property type="component" value="Segment"/>
</dbReference>
<dbReference type="SMART" id="SM00486">
    <property type="entry name" value="POLBc"/>
    <property type="match status" value="1"/>
</dbReference>
<dbReference type="GO" id="GO:0003887">
    <property type="term" value="F:DNA-directed DNA polymerase activity"/>
    <property type="evidence" value="ECO:0007669"/>
    <property type="project" value="UniProtKB-KW"/>
</dbReference>
<evidence type="ECO:0000259" key="12">
    <source>
        <dbReference type="Pfam" id="PF03104"/>
    </source>
</evidence>
<dbReference type="Gene3D" id="1.10.287.690">
    <property type="entry name" value="Helix hairpin bin"/>
    <property type="match status" value="1"/>
</dbReference>
<evidence type="ECO:0000256" key="9">
    <source>
        <dbReference type="ARBA" id="ARBA00049244"/>
    </source>
</evidence>
<dbReference type="GO" id="GO:0003677">
    <property type="term" value="F:DNA binding"/>
    <property type="evidence" value="ECO:0007669"/>
    <property type="project" value="UniProtKB-KW"/>
</dbReference>
<dbReference type="InterPro" id="IPR043502">
    <property type="entry name" value="DNA/RNA_pol_sf"/>
</dbReference>
<dbReference type="EMBL" id="EU309041">
    <property type="protein sequence ID" value="ABY65793.1"/>
    <property type="molecule type" value="Genomic_DNA"/>
</dbReference>
<dbReference type="OrthoDB" id="165at10239"/>
<feature type="compositionally biased region" description="Acidic residues" evidence="10">
    <location>
        <begin position="1022"/>
        <end position="1037"/>
    </location>
</feature>
<evidence type="ECO:0000256" key="4">
    <source>
        <dbReference type="ARBA" id="ARBA00022679"/>
    </source>
</evidence>
<dbReference type="InterPro" id="IPR050240">
    <property type="entry name" value="DNA_pol_type-B"/>
</dbReference>
<evidence type="ECO:0000256" key="7">
    <source>
        <dbReference type="ARBA" id="ARBA00023109"/>
    </source>
</evidence>
<evidence type="ECO:0000256" key="2">
    <source>
        <dbReference type="ARBA" id="ARBA00005755"/>
    </source>
</evidence>
<evidence type="ECO:0000256" key="1">
    <source>
        <dbReference type="ARBA" id="ARBA00002701"/>
    </source>
</evidence>